<reference evidence="3 4" key="1">
    <citation type="submission" date="2018-09" db="EMBL/GenBank/DDBJ databases">
        <title>Genome comparison of Alicycliphilus sp. BQ1, a polyurethanolytic bacterium, with its closest phylogenetic relatives Alicycliphilus denitrificans BC and K601, unable to attack polyurethane.</title>
        <authorList>
            <person name="Loza-Tavera H."/>
            <person name="Lozano L."/>
            <person name="Cevallos M."/>
            <person name="Maya-Lucas O."/>
            <person name="Garcia-Mena J."/>
            <person name="Hernandez J."/>
        </authorList>
    </citation>
    <scope>NUCLEOTIDE SEQUENCE [LARGE SCALE GENOMIC DNA]</scope>
    <source>
        <strain evidence="3 4">BQ1</strain>
    </source>
</reference>
<dbReference type="SUPFAM" id="SSF51735">
    <property type="entry name" value="NAD(P)-binding Rossmann-fold domains"/>
    <property type="match status" value="1"/>
</dbReference>
<evidence type="ECO:0000313" key="4">
    <source>
        <dbReference type="Proteomes" id="UP000216225"/>
    </source>
</evidence>
<sequence length="257" mass="26501">MSGVQGRLAGKVAYITGAGSGIGRAAARLFAREGARIVVAEFGDSAGRSCVEAIQAAGGQAIYIHTDVTSEDSVRASIDAAMAQCGRIDVLYNNAGGSSALDAQVTDCPVEEFWRAIRLDLFGTWVTCKYGIAAMLKGGAGGSVINSSSVFALVGTRGKDAYTAAKGGISAITRSMAAEYAPQRIRVNALAPAITLTERVKGLLQVQPDLLAKTGERQLLGLTQPEEVAAMALWLATDESKTVTGQVIAIDGGMSAS</sequence>
<dbReference type="Pfam" id="PF13561">
    <property type="entry name" value="adh_short_C2"/>
    <property type="match status" value="1"/>
</dbReference>
<dbReference type="PRINTS" id="PR00080">
    <property type="entry name" value="SDRFAMILY"/>
</dbReference>
<dbReference type="Proteomes" id="UP000216225">
    <property type="component" value="Unassembled WGS sequence"/>
</dbReference>
<accession>A0A3R7FDJ3</accession>
<dbReference type="Gene3D" id="3.40.50.720">
    <property type="entry name" value="NAD(P)-binding Rossmann-like Domain"/>
    <property type="match status" value="1"/>
</dbReference>
<evidence type="ECO:0000313" key="3">
    <source>
        <dbReference type="EMBL" id="RKJ95153.1"/>
    </source>
</evidence>
<comment type="similarity">
    <text evidence="1">Belongs to the short-chain dehydrogenases/reductases (SDR) family.</text>
</comment>
<dbReference type="FunFam" id="3.40.50.720:FF:000084">
    <property type="entry name" value="Short-chain dehydrogenase reductase"/>
    <property type="match status" value="1"/>
</dbReference>
<gene>
    <name evidence="3" type="ORF">CE154_018790</name>
</gene>
<comment type="caution">
    <text evidence="3">The sequence shown here is derived from an EMBL/GenBank/DDBJ whole genome shotgun (WGS) entry which is preliminary data.</text>
</comment>
<dbReference type="PANTHER" id="PTHR43180:SF66">
    <property type="entry name" value="SHORT-CHAIN DEHYDROGENASE_REDUCTASE FAMILY PROTEIN"/>
    <property type="match status" value="1"/>
</dbReference>
<dbReference type="InterPro" id="IPR020904">
    <property type="entry name" value="Sc_DH/Rdtase_CS"/>
</dbReference>
<dbReference type="InterPro" id="IPR002347">
    <property type="entry name" value="SDR_fam"/>
</dbReference>
<dbReference type="InterPro" id="IPR036291">
    <property type="entry name" value="NAD(P)-bd_dom_sf"/>
</dbReference>
<dbReference type="PRINTS" id="PR00081">
    <property type="entry name" value="GDHRDH"/>
</dbReference>
<dbReference type="RefSeq" id="WP_094437662.1">
    <property type="nucleotide sequence ID" value="NZ_NKDB02000004.1"/>
</dbReference>
<dbReference type="GO" id="GO:0016491">
    <property type="term" value="F:oxidoreductase activity"/>
    <property type="evidence" value="ECO:0007669"/>
    <property type="project" value="UniProtKB-KW"/>
</dbReference>
<organism evidence="3 4">
    <name type="scientific">Alicycliphilus denitrificans</name>
    <dbReference type="NCBI Taxonomy" id="179636"/>
    <lineage>
        <taxon>Bacteria</taxon>
        <taxon>Pseudomonadati</taxon>
        <taxon>Pseudomonadota</taxon>
        <taxon>Betaproteobacteria</taxon>
        <taxon>Burkholderiales</taxon>
        <taxon>Comamonadaceae</taxon>
        <taxon>Alicycliphilus</taxon>
    </lineage>
</organism>
<dbReference type="AlphaFoldDB" id="A0A3R7FDJ3"/>
<name>A0A3R7FDJ3_9BURK</name>
<keyword evidence="2" id="KW-0560">Oxidoreductase</keyword>
<dbReference type="PANTHER" id="PTHR43180">
    <property type="entry name" value="3-OXOACYL-(ACYL-CARRIER-PROTEIN) REDUCTASE (AFU_ORTHOLOGUE AFUA_6G11210)"/>
    <property type="match status" value="1"/>
</dbReference>
<dbReference type="PROSITE" id="PS00061">
    <property type="entry name" value="ADH_SHORT"/>
    <property type="match status" value="1"/>
</dbReference>
<evidence type="ECO:0000256" key="2">
    <source>
        <dbReference type="ARBA" id="ARBA00023002"/>
    </source>
</evidence>
<protein>
    <submittedName>
        <fullName evidence="3">SDR family oxidoreductase</fullName>
    </submittedName>
</protein>
<evidence type="ECO:0000256" key="1">
    <source>
        <dbReference type="ARBA" id="ARBA00006484"/>
    </source>
</evidence>
<proteinExistence type="inferred from homology"/>
<dbReference type="CDD" id="cd05233">
    <property type="entry name" value="SDR_c"/>
    <property type="match status" value="1"/>
</dbReference>
<dbReference type="EMBL" id="NKDB02000004">
    <property type="protein sequence ID" value="RKJ95153.1"/>
    <property type="molecule type" value="Genomic_DNA"/>
</dbReference>